<accession>A0A183S8C1</accession>
<protein>
    <submittedName>
        <fullName evidence="2">VPS13_C domain-containing protein</fullName>
    </submittedName>
</protein>
<organism evidence="2">
    <name type="scientific">Schistocephalus solidus</name>
    <name type="common">Tapeworm</name>
    <dbReference type="NCBI Taxonomy" id="70667"/>
    <lineage>
        <taxon>Eukaryota</taxon>
        <taxon>Metazoa</taxon>
        <taxon>Spiralia</taxon>
        <taxon>Lophotrochozoa</taxon>
        <taxon>Platyhelminthes</taxon>
        <taxon>Cestoda</taxon>
        <taxon>Eucestoda</taxon>
        <taxon>Diphyllobothriidea</taxon>
        <taxon>Diphyllobothriidae</taxon>
        <taxon>Schistocephalus</taxon>
    </lineage>
</organism>
<evidence type="ECO:0000313" key="2">
    <source>
        <dbReference type="WBParaSite" id="SSLN_0000049201-mRNA-1"/>
    </source>
</evidence>
<name>A0A183S8C1_SCHSO</name>
<feature type="compositionally biased region" description="Low complexity" evidence="1">
    <location>
        <begin position="451"/>
        <end position="464"/>
    </location>
</feature>
<dbReference type="PANTHER" id="PTHR12517:SF0">
    <property type="entry name" value="INTERMEMBRANE LIPID TRANSFER PROTEIN VPS13B"/>
    <property type="match status" value="1"/>
</dbReference>
<dbReference type="PANTHER" id="PTHR12517">
    <property type="entry name" value="VACUOLAR PROTEIN SORTING-ASSOCIATED PROTEIN 13B"/>
    <property type="match status" value="1"/>
</dbReference>
<feature type="region of interest" description="Disordered" evidence="1">
    <location>
        <begin position="443"/>
        <end position="470"/>
    </location>
</feature>
<dbReference type="WBParaSite" id="SSLN_0000049201-mRNA-1">
    <property type="protein sequence ID" value="SSLN_0000049201-mRNA-1"/>
    <property type="gene ID" value="SSLN_0000049201"/>
</dbReference>
<evidence type="ECO:0000256" key="1">
    <source>
        <dbReference type="SAM" id="MobiDB-lite"/>
    </source>
</evidence>
<reference evidence="2" key="1">
    <citation type="submission" date="2016-06" db="UniProtKB">
        <authorList>
            <consortium name="WormBaseParasite"/>
        </authorList>
    </citation>
    <scope>IDENTIFICATION</scope>
</reference>
<dbReference type="InterPro" id="IPR039782">
    <property type="entry name" value="VPS13B"/>
</dbReference>
<proteinExistence type="predicted"/>
<sequence length="1358" mass="144384">LHLTWPPPACNASALVDGISAVVEVAWPSEPGGPVSGTRVLHPVSQLSLLLMPSSAPGLPGELVIQAGLLLHNLLPHSLHFRVGWSVQRGGFSKEGVIQARSRLAIYLPTAVSPHPLTGSDQSAKMKFVISLSDSEGWTPFSLVIPTPHATSPEAAALFVKRQLIQLSLPGGLSDTSLPVLFTSRLCHLGEMLHPFLILSFSSPLTITNHLPLPLILTSSSAKETSFVTATAEDAALMPSFSSADQSSVKATCQVVPILATGVESFHFSINYDNGDPVFAAPLKLQVSDLLERLFQLDARLSNSGIEPSRYSNPPSRLASRTMLGLSPISPHPLHTGLAEEGFELVILPWLLLRNQSGLDLLIYTSAGAQKEGTRGQLHRLPAGTSCMPPSGQRLFRLGLSAAADGQEALSWSSSLLLVHKSAFAAAVSAATTGRATEPRTFLIASEPPQTTSTTTTTAAAAAAGPQDSAAPVTPLLPSRPCLVVTIPMGANRVCCLSVELRIVNLSTPGKYPSGYPQPPPQVLIVISPHVRFVNRSGCPLLLKLLALPLEPKQPPVSLDKFKDHSLSLPGSSPSAASTVDGHFWNSCSLSEQLLGSSGPLDLRYFMAVRAPSSKWWSQCLQVSLPGTATVTPHGDGNTAAVSLGCTHPGPHSQSCVPTHYHHFSFMLSDQPGNRSDEFSILVSIYREERSACTVLMFDRLPDPMRQCLACCLCNLTAEPFQVALEPAPETSPLLSGHLPTLPPNGGKLVLLPQSELDCFCQPSVSAPPQDAGHVHGSCSFLAQGNIHLRFQSTCNVQTFHLDLAELLITGAVSVLRPATTTSPAIRAKVEKDTAFSTMPFRVSVIITYQDDRYHSEQATLVALSYPHPCASYFLHIDHLTVPIFSAVSFGNGDVGNVSGFPQRMDEFMRLSVKCLQAAITLDYRDDKCALMDFHLSSSFLQLDNRAHSWTNLFDFPVLLRSALTPASQTPSSTASLFSLRGRSIGLGVHWIEVEVPHLEVFLEDSAVAAVIRWAQDLHIALTNSPDWGKHAPTGPRSSPTLTYLRYLRVAPLSLQVALQAAMGVHLSCKSTRLSLAAFQILAGVGRSSGLVITPSCLLGQLGVHYISQAIFRAGWVLGGLELIGNPAGLVSAFADGVWDLVHFTDTTSPPTLQQAQRIDREERLSLLRGLASGLTSLTKHATGGVISSVTGLAATFARNMHALSLDSEHVQRVTQTRQRTGEPSSLFHGLRLGLSEFGISLLGGLAGIAHHPLQALMPSVEEASSSSSSSPFLPALATAPAYRAPASTEAATTVGAISRLAGALVTGLSRSLVGVVTKPLAGAADLVAMAGTGFMHGMGVSWGVNLAPRHLSEPYVS</sequence>